<gene>
    <name evidence="11" type="ORF">chiPu_0010816</name>
</gene>
<organism evidence="11 12">
    <name type="scientific">Chiloscyllium punctatum</name>
    <name type="common">Brownbanded bambooshark</name>
    <name type="synonym">Hemiscyllium punctatum</name>
    <dbReference type="NCBI Taxonomy" id="137246"/>
    <lineage>
        <taxon>Eukaryota</taxon>
        <taxon>Metazoa</taxon>
        <taxon>Chordata</taxon>
        <taxon>Craniata</taxon>
        <taxon>Vertebrata</taxon>
        <taxon>Chondrichthyes</taxon>
        <taxon>Elasmobranchii</taxon>
        <taxon>Galeomorphii</taxon>
        <taxon>Galeoidea</taxon>
        <taxon>Orectolobiformes</taxon>
        <taxon>Hemiscylliidae</taxon>
        <taxon>Chiloscyllium</taxon>
    </lineage>
</organism>
<evidence type="ECO:0000256" key="6">
    <source>
        <dbReference type="ARBA" id="ARBA00034721"/>
    </source>
</evidence>
<keyword evidence="2 8" id="KW-0812">Transmembrane</keyword>
<proteinExistence type="inferred from homology"/>
<keyword evidence="12" id="KW-1185">Reference proteome</keyword>
<protein>
    <recommendedName>
        <fullName evidence="7">Myelin and lymphocyte protein</fullName>
    </recommendedName>
</protein>
<dbReference type="PANTHER" id="PTHR22776">
    <property type="entry name" value="MARVEL-CONTAINING POTENTIAL LIPID RAFT-ASSOCIATED PROTEIN"/>
    <property type="match status" value="1"/>
</dbReference>
<comment type="similarity">
    <text evidence="6">Belongs to the MAL family.</text>
</comment>
<evidence type="ECO:0000256" key="9">
    <source>
        <dbReference type="SAM" id="Phobius"/>
    </source>
</evidence>
<evidence type="ECO:0000256" key="7">
    <source>
        <dbReference type="ARBA" id="ARBA00039981"/>
    </source>
</evidence>
<dbReference type="GO" id="GO:0019911">
    <property type="term" value="F:structural constituent of myelin sheath"/>
    <property type="evidence" value="ECO:0007669"/>
    <property type="project" value="TreeGrafter"/>
</dbReference>
<dbReference type="GO" id="GO:0016020">
    <property type="term" value="C:membrane"/>
    <property type="evidence" value="ECO:0007669"/>
    <property type="project" value="UniProtKB-SubCell"/>
</dbReference>
<dbReference type="InterPro" id="IPR013295">
    <property type="entry name" value="MAL"/>
</dbReference>
<dbReference type="STRING" id="137246.A0A401SPM3"/>
<evidence type="ECO:0000313" key="12">
    <source>
        <dbReference type="Proteomes" id="UP000287033"/>
    </source>
</evidence>
<comment type="subcellular location">
    <subcellularLocation>
        <location evidence="1">Membrane</location>
        <topology evidence="1">Multi-pass membrane protein</topology>
    </subcellularLocation>
</comment>
<accession>A0A401SPM3</accession>
<dbReference type="OrthoDB" id="9940869at2759"/>
<name>A0A401SPM3_CHIPU</name>
<dbReference type="Pfam" id="PF01284">
    <property type="entry name" value="MARVEL"/>
    <property type="match status" value="1"/>
</dbReference>
<comment type="caution">
    <text evidence="11">The sequence shown here is derived from an EMBL/GenBank/DDBJ whole genome shotgun (WGS) entry which is preliminary data.</text>
</comment>
<feature type="transmembrane region" description="Helical" evidence="9">
    <location>
        <begin position="24"/>
        <end position="43"/>
    </location>
</feature>
<dbReference type="OMA" id="THVNPPN"/>
<sequence>MVFGGLVWILVASARVAFPPDQGWVMFVSVFCFVITTLLLILYTAGVQNSSTAWMAVDVFYHFIAAVFYLSCAVLEASDTRFRFIFLNQVLKINIAASVFAFVATLLYTIHAVMSILRWKNSS</sequence>
<evidence type="ECO:0000313" key="11">
    <source>
        <dbReference type="EMBL" id="GCC32355.1"/>
    </source>
</evidence>
<dbReference type="PROSITE" id="PS51225">
    <property type="entry name" value="MARVEL"/>
    <property type="match status" value="1"/>
</dbReference>
<keyword evidence="3 9" id="KW-1133">Transmembrane helix</keyword>
<evidence type="ECO:0000256" key="1">
    <source>
        <dbReference type="ARBA" id="ARBA00004141"/>
    </source>
</evidence>
<dbReference type="GO" id="GO:0042552">
    <property type="term" value="P:myelination"/>
    <property type="evidence" value="ECO:0007669"/>
    <property type="project" value="TreeGrafter"/>
</dbReference>
<dbReference type="InterPro" id="IPR008253">
    <property type="entry name" value="Marvel"/>
</dbReference>
<feature type="transmembrane region" description="Helical" evidence="9">
    <location>
        <begin position="95"/>
        <end position="117"/>
    </location>
</feature>
<evidence type="ECO:0000256" key="4">
    <source>
        <dbReference type="ARBA" id="ARBA00023136"/>
    </source>
</evidence>
<keyword evidence="4 8" id="KW-0472">Membrane</keyword>
<evidence type="ECO:0000259" key="10">
    <source>
        <dbReference type="PROSITE" id="PS51225"/>
    </source>
</evidence>
<dbReference type="InterPro" id="IPR050578">
    <property type="entry name" value="MARVEL-CKLF_proteins"/>
</dbReference>
<dbReference type="EMBL" id="BEZZ01000428">
    <property type="protein sequence ID" value="GCC32355.1"/>
    <property type="molecule type" value="Genomic_DNA"/>
</dbReference>
<reference evidence="11 12" key="1">
    <citation type="journal article" date="2018" name="Nat. Ecol. Evol.">
        <title>Shark genomes provide insights into elasmobranch evolution and the origin of vertebrates.</title>
        <authorList>
            <person name="Hara Y"/>
            <person name="Yamaguchi K"/>
            <person name="Onimaru K"/>
            <person name="Kadota M"/>
            <person name="Koyanagi M"/>
            <person name="Keeley SD"/>
            <person name="Tatsumi K"/>
            <person name="Tanaka K"/>
            <person name="Motone F"/>
            <person name="Kageyama Y"/>
            <person name="Nozu R"/>
            <person name="Adachi N"/>
            <person name="Nishimura O"/>
            <person name="Nakagawa R"/>
            <person name="Tanegashima C"/>
            <person name="Kiyatake I"/>
            <person name="Matsumoto R"/>
            <person name="Murakumo K"/>
            <person name="Nishida K"/>
            <person name="Terakita A"/>
            <person name="Kuratani S"/>
            <person name="Sato K"/>
            <person name="Hyodo S Kuraku.S."/>
        </authorList>
    </citation>
    <scope>NUCLEOTIDE SEQUENCE [LARGE SCALE GENOMIC DNA]</scope>
</reference>
<keyword evidence="5" id="KW-0449">Lipoprotein</keyword>
<dbReference type="PRINTS" id="PR01884">
    <property type="entry name" value="MALPROTEIN"/>
</dbReference>
<evidence type="ECO:0000256" key="5">
    <source>
        <dbReference type="ARBA" id="ARBA00023288"/>
    </source>
</evidence>
<dbReference type="PANTHER" id="PTHR22776:SF12">
    <property type="entry name" value="MYELIN AND LYMPHOCYTE PROTEIN"/>
    <property type="match status" value="1"/>
</dbReference>
<feature type="transmembrane region" description="Helical" evidence="9">
    <location>
        <begin position="55"/>
        <end position="75"/>
    </location>
</feature>
<evidence type="ECO:0000256" key="8">
    <source>
        <dbReference type="PROSITE-ProRule" id="PRU00581"/>
    </source>
</evidence>
<feature type="domain" description="MARVEL" evidence="10">
    <location>
        <begin position="1"/>
        <end position="120"/>
    </location>
</feature>
<dbReference type="Proteomes" id="UP000287033">
    <property type="component" value="Unassembled WGS sequence"/>
</dbReference>
<evidence type="ECO:0000256" key="3">
    <source>
        <dbReference type="ARBA" id="ARBA00022989"/>
    </source>
</evidence>
<evidence type="ECO:0000256" key="2">
    <source>
        <dbReference type="ARBA" id="ARBA00022692"/>
    </source>
</evidence>
<dbReference type="AlphaFoldDB" id="A0A401SPM3"/>